<gene>
    <name evidence="11" type="primary">CSON002692</name>
</gene>
<reference evidence="11" key="2">
    <citation type="submission" date="2018-07" db="EMBL/GenBank/DDBJ databases">
        <authorList>
            <person name="Quirk P.G."/>
            <person name="Krulwich T.A."/>
        </authorList>
    </citation>
    <scope>NUCLEOTIDE SEQUENCE</scope>
</reference>
<feature type="domain" description="CWH43-like N-terminal" evidence="9">
    <location>
        <begin position="19"/>
        <end position="239"/>
    </location>
</feature>
<dbReference type="GO" id="GO:0000139">
    <property type="term" value="C:Golgi membrane"/>
    <property type="evidence" value="ECO:0007669"/>
    <property type="project" value="UniProtKB-SubCell"/>
</dbReference>
<evidence type="ECO:0000313" key="11">
    <source>
        <dbReference type="EMBL" id="SSX20823.1"/>
    </source>
</evidence>
<evidence type="ECO:0000256" key="2">
    <source>
        <dbReference type="ARBA" id="ARBA00007414"/>
    </source>
</evidence>
<evidence type="ECO:0000256" key="8">
    <source>
        <dbReference type="SAM" id="Phobius"/>
    </source>
</evidence>
<dbReference type="VEuPathDB" id="VectorBase:CSON002692"/>
<keyword evidence="5 8" id="KW-1133">Transmembrane helix</keyword>
<comment type="similarity">
    <text evidence="2">Belongs to the PGAP2 family.</text>
</comment>
<dbReference type="PANTHER" id="PTHR12892">
    <property type="entry name" value="FGF RECEPTOR ACTIVATING PROTEIN 1"/>
    <property type="match status" value="1"/>
</dbReference>
<dbReference type="InterPro" id="IPR039545">
    <property type="entry name" value="PGAP2"/>
</dbReference>
<dbReference type="GO" id="GO:0006506">
    <property type="term" value="P:GPI anchor biosynthetic process"/>
    <property type="evidence" value="ECO:0007669"/>
    <property type="project" value="UniProtKB-KW"/>
</dbReference>
<evidence type="ECO:0000313" key="10">
    <source>
        <dbReference type="EMBL" id="SSX00443.1"/>
    </source>
</evidence>
<organism evidence="11">
    <name type="scientific">Culicoides sonorensis</name>
    <name type="common">Biting midge</name>
    <dbReference type="NCBI Taxonomy" id="179676"/>
    <lineage>
        <taxon>Eukaryota</taxon>
        <taxon>Metazoa</taxon>
        <taxon>Ecdysozoa</taxon>
        <taxon>Arthropoda</taxon>
        <taxon>Hexapoda</taxon>
        <taxon>Insecta</taxon>
        <taxon>Pterygota</taxon>
        <taxon>Neoptera</taxon>
        <taxon>Endopterygota</taxon>
        <taxon>Diptera</taxon>
        <taxon>Nematocera</taxon>
        <taxon>Chironomoidea</taxon>
        <taxon>Ceratopogonidae</taxon>
        <taxon>Ceratopogoninae</taxon>
        <taxon>Culicoides</taxon>
        <taxon>Monoculicoides</taxon>
    </lineage>
</organism>
<evidence type="ECO:0000256" key="6">
    <source>
        <dbReference type="ARBA" id="ARBA00023034"/>
    </source>
</evidence>
<evidence type="ECO:0000256" key="3">
    <source>
        <dbReference type="ARBA" id="ARBA00022502"/>
    </source>
</evidence>
<dbReference type="InterPro" id="IPR019402">
    <property type="entry name" value="CWH43_N"/>
</dbReference>
<dbReference type="EMBL" id="UFQT01000144">
    <property type="protein sequence ID" value="SSX20823.1"/>
    <property type="molecule type" value="Genomic_DNA"/>
</dbReference>
<name>A0A336LW04_CULSO</name>
<evidence type="ECO:0000256" key="5">
    <source>
        <dbReference type="ARBA" id="ARBA00022989"/>
    </source>
</evidence>
<feature type="transmembrane region" description="Helical" evidence="8">
    <location>
        <begin position="21"/>
        <end position="46"/>
    </location>
</feature>
<sequence>MLPQYERLGGSKPIFSVPFGRFAVIVVSLPLFSFIFCVLYSVLFYFERSTATHCHVFNLLPSISAAIGNYQPQRIVWQVAIVTHFLPRLLVARMYLKHYDDIIRRNRRGFAYLAVMLNVLENFALLGLSLFTSIDNYEIHKNCFCTFIGASETYMLISYFLNKNGRKIPELTKIEEKSLKYKQRLFIINVICFALAGYFFLRHNNYCEPMIYTFFALFEYIVVFTNMGFHMTAFWDFNDLSLSFDWLYGFHFIPTGS</sequence>
<evidence type="ECO:0000256" key="1">
    <source>
        <dbReference type="ARBA" id="ARBA00004653"/>
    </source>
</evidence>
<dbReference type="Pfam" id="PF10277">
    <property type="entry name" value="Frag1"/>
    <property type="match status" value="1"/>
</dbReference>
<dbReference type="AlphaFoldDB" id="A0A336LW04"/>
<keyword evidence="7 8" id="KW-0472">Membrane</keyword>
<feature type="transmembrane region" description="Helical" evidence="8">
    <location>
        <begin position="213"/>
        <end position="235"/>
    </location>
</feature>
<accession>A0A336LW04</accession>
<evidence type="ECO:0000256" key="4">
    <source>
        <dbReference type="ARBA" id="ARBA00022692"/>
    </source>
</evidence>
<evidence type="ECO:0000259" key="9">
    <source>
        <dbReference type="Pfam" id="PF10277"/>
    </source>
</evidence>
<protein>
    <submittedName>
        <fullName evidence="11">CSON002692 protein</fullName>
    </submittedName>
</protein>
<keyword evidence="4 8" id="KW-0812">Transmembrane</keyword>
<dbReference type="GO" id="GO:0005789">
    <property type="term" value="C:endoplasmic reticulum membrane"/>
    <property type="evidence" value="ECO:0007669"/>
    <property type="project" value="TreeGrafter"/>
</dbReference>
<proteinExistence type="inferred from homology"/>
<evidence type="ECO:0000256" key="7">
    <source>
        <dbReference type="ARBA" id="ARBA00023136"/>
    </source>
</evidence>
<keyword evidence="6" id="KW-0333">Golgi apparatus</keyword>
<keyword evidence="3" id="KW-0337">GPI-anchor biosynthesis</keyword>
<reference evidence="10" key="1">
    <citation type="submission" date="2018-04" db="EMBL/GenBank/DDBJ databases">
        <authorList>
            <person name="Go L.Y."/>
            <person name="Mitchell J.A."/>
        </authorList>
    </citation>
    <scope>NUCLEOTIDE SEQUENCE</scope>
    <source>
        <tissue evidence="10">Whole organism</tissue>
    </source>
</reference>
<feature type="transmembrane region" description="Helical" evidence="8">
    <location>
        <begin position="183"/>
        <end position="201"/>
    </location>
</feature>
<dbReference type="EMBL" id="UFQS01000144">
    <property type="protein sequence ID" value="SSX00443.1"/>
    <property type="molecule type" value="Genomic_DNA"/>
</dbReference>
<dbReference type="OMA" id="MRHNARC"/>
<comment type="subcellular location">
    <subcellularLocation>
        <location evidence="1">Golgi apparatus membrane</location>
        <topology evidence="1">Multi-pass membrane protein</topology>
    </subcellularLocation>
</comment>
<dbReference type="PANTHER" id="PTHR12892:SF11">
    <property type="entry name" value="POST-GPI ATTACHMENT TO PROTEINS FACTOR 2"/>
    <property type="match status" value="1"/>
</dbReference>
<feature type="transmembrane region" description="Helical" evidence="8">
    <location>
        <begin position="111"/>
        <end position="133"/>
    </location>
</feature>